<dbReference type="Proteomes" id="UP000029981">
    <property type="component" value="Chromosome 7"/>
</dbReference>
<feature type="chain" id="PRO_5001964767" evidence="1">
    <location>
        <begin position="21"/>
        <end position="64"/>
    </location>
</feature>
<evidence type="ECO:0000313" key="2">
    <source>
        <dbReference type="EMBL" id="KGN43280.1"/>
    </source>
</evidence>
<keyword evidence="1" id="KW-0732">Signal</keyword>
<reference evidence="2 3" key="3">
    <citation type="journal article" date="2010" name="BMC Genomics">
        <title>Transcriptome sequencing and comparative analysis of cucumber flowers with different sex types.</title>
        <authorList>
            <person name="Guo S."/>
            <person name="Zheng Y."/>
            <person name="Joung J.G."/>
            <person name="Liu S."/>
            <person name="Zhang Z."/>
            <person name="Crasta O.R."/>
            <person name="Sobral B.W."/>
            <person name="Xu Y."/>
            <person name="Huang S."/>
            <person name="Fei Z."/>
        </authorList>
    </citation>
    <scope>NUCLEOTIDE SEQUENCE [LARGE SCALE GENOMIC DNA]</scope>
    <source>
        <strain evidence="3">cv. 9930</strain>
    </source>
</reference>
<protein>
    <submittedName>
        <fullName evidence="2">Uncharacterized protein</fullName>
    </submittedName>
</protein>
<feature type="signal peptide" evidence="1">
    <location>
        <begin position="1"/>
        <end position="20"/>
    </location>
</feature>
<reference evidence="2 3" key="4">
    <citation type="journal article" date="2011" name="BMC Genomics">
        <title>RNA-Seq improves annotation of protein-coding genes in the cucumber genome.</title>
        <authorList>
            <person name="Li Z."/>
            <person name="Zhang Z."/>
            <person name="Yan P."/>
            <person name="Huang S."/>
            <person name="Fei Z."/>
            <person name="Lin K."/>
        </authorList>
    </citation>
    <scope>NUCLEOTIDE SEQUENCE [LARGE SCALE GENOMIC DNA]</scope>
    <source>
        <strain evidence="3">cv. 9930</strain>
    </source>
</reference>
<proteinExistence type="predicted"/>
<dbReference type="AlphaFoldDB" id="A0A0A0K0P4"/>
<name>A0A0A0K0P4_CUCSA</name>
<evidence type="ECO:0000313" key="3">
    <source>
        <dbReference type="Proteomes" id="UP000029981"/>
    </source>
</evidence>
<gene>
    <name evidence="2" type="ORF">Csa_7G017140</name>
</gene>
<reference evidence="2 3" key="1">
    <citation type="journal article" date="2009" name="Nat. Genet.">
        <title>The genome of the cucumber, Cucumis sativus L.</title>
        <authorList>
            <person name="Huang S."/>
            <person name="Li R."/>
            <person name="Zhang Z."/>
            <person name="Li L."/>
            <person name="Gu X."/>
            <person name="Fan W."/>
            <person name="Lucas W.J."/>
            <person name="Wang X."/>
            <person name="Xie B."/>
            <person name="Ni P."/>
            <person name="Ren Y."/>
            <person name="Zhu H."/>
            <person name="Li J."/>
            <person name="Lin K."/>
            <person name="Jin W."/>
            <person name="Fei Z."/>
            <person name="Li G."/>
            <person name="Staub J."/>
            <person name="Kilian A."/>
            <person name="van der Vossen E.A."/>
            <person name="Wu Y."/>
            <person name="Guo J."/>
            <person name="He J."/>
            <person name="Jia Z."/>
            <person name="Ren Y."/>
            <person name="Tian G."/>
            <person name="Lu Y."/>
            <person name="Ruan J."/>
            <person name="Qian W."/>
            <person name="Wang M."/>
            <person name="Huang Q."/>
            <person name="Li B."/>
            <person name="Xuan Z."/>
            <person name="Cao J."/>
            <person name="Asan"/>
            <person name="Wu Z."/>
            <person name="Zhang J."/>
            <person name="Cai Q."/>
            <person name="Bai Y."/>
            <person name="Zhao B."/>
            <person name="Han Y."/>
            <person name="Li Y."/>
            <person name="Li X."/>
            <person name="Wang S."/>
            <person name="Shi Q."/>
            <person name="Liu S."/>
            <person name="Cho W.K."/>
            <person name="Kim J.Y."/>
            <person name="Xu Y."/>
            <person name="Heller-Uszynska K."/>
            <person name="Miao H."/>
            <person name="Cheng Z."/>
            <person name="Zhang S."/>
            <person name="Wu J."/>
            <person name="Yang Y."/>
            <person name="Kang H."/>
            <person name="Li M."/>
            <person name="Liang H."/>
            <person name="Ren X."/>
            <person name="Shi Z."/>
            <person name="Wen M."/>
            <person name="Jian M."/>
            <person name="Yang H."/>
            <person name="Zhang G."/>
            <person name="Yang Z."/>
            <person name="Chen R."/>
            <person name="Liu S."/>
            <person name="Li J."/>
            <person name="Ma L."/>
            <person name="Liu H."/>
            <person name="Zhou Y."/>
            <person name="Zhao J."/>
            <person name="Fang X."/>
            <person name="Li G."/>
            <person name="Fang L."/>
            <person name="Li Y."/>
            <person name="Liu D."/>
            <person name="Zheng H."/>
            <person name="Zhang Y."/>
            <person name="Qin N."/>
            <person name="Li Z."/>
            <person name="Yang G."/>
            <person name="Yang S."/>
            <person name="Bolund L."/>
            <person name="Kristiansen K."/>
            <person name="Zheng H."/>
            <person name="Li S."/>
            <person name="Zhang X."/>
            <person name="Yang H."/>
            <person name="Wang J."/>
            <person name="Sun R."/>
            <person name="Zhang B."/>
            <person name="Jiang S."/>
            <person name="Wang J."/>
            <person name="Du Y."/>
            <person name="Li S."/>
        </authorList>
    </citation>
    <scope>NUCLEOTIDE SEQUENCE [LARGE SCALE GENOMIC DNA]</scope>
    <source>
        <strain evidence="3">cv. 9930</strain>
    </source>
</reference>
<evidence type="ECO:0000256" key="1">
    <source>
        <dbReference type="SAM" id="SignalP"/>
    </source>
</evidence>
<reference evidence="2 3" key="2">
    <citation type="journal article" date="2009" name="PLoS ONE">
        <title>An integrated genetic and cytogenetic map of the cucumber genome.</title>
        <authorList>
            <person name="Ren Y."/>
            <person name="Zhang Z."/>
            <person name="Liu J."/>
            <person name="Staub J.E."/>
            <person name="Han Y."/>
            <person name="Cheng Z."/>
            <person name="Li X."/>
            <person name="Lu J."/>
            <person name="Miao H."/>
            <person name="Kang H."/>
            <person name="Xie B."/>
            <person name="Gu X."/>
            <person name="Wang X."/>
            <person name="Du Y."/>
            <person name="Jin W."/>
            <person name="Huang S."/>
        </authorList>
    </citation>
    <scope>NUCLEOTIDE SEQUENCE [LARGE SCALE GENOMIC DNA]</scope>
    <source>
        <strain evidence="3">cv. 9930</strain>
    </source>
</reference>
<organism evidence="2 3">
    <name type="scientific">Cucumis sativus</name>
    <name type="common">Cucumber</name>
    <dbReference type="NCBI Taxonomy" id="3659"/>
    <lineage>
        <taxon>Eukaryota</taxon>
        <taxon>Viridiplantae</taxon>
        <taxon>Streptophyta</taxon>
        <taxon>Embryophyta</taxon>
        <taxon>Tracheophyta</taxon>
        <taxon>Spermatophyta</taxon>
        <taxon>Magnoliopsida</taxon>
        <taxon>eudicotyledons</taxon>
        <taxon>Gunneridae</taxon>
        <taxon>Pentapetalae</taxon>
        <taxon>rosids</taxon>
        <taxon>fabids</taxon>
        <taxon>Cucurbitales</taxon>
        <taxon>Cucurbitaceae</taxon>
        <taxon>Benincaseae</taxon>
        <taxon>Cucumis</taxon>
    </lineage>
</organism>
<dbReference type="EMBL" id="CM002928">
    <property type="protein sequence ID" value="KGN43280.1"/>
    <property type="molecule type" value="Genomic_DNA"/>
</dbReference>
<dbReference type="Gramene" id="KGN43280">
    <property type="protein sequence ID" value="KGN43280"/>
    <property type="gene ID" value="Csa_7G017140"/>
</dbReference>
<keyword evidence="3" id="KW-1185">Reference proteome</keyword>
<accession>A0A0A0K0P4</accession>
<sequence length="64" mass="7194">MVSLFFLYCSLALTTIDCLCKKLYSEYSNGGINPNLNLKPPAMAMDSVKMVTMNIEREGREEAQ</sequence>